<proteinExistence type="predicted"/>
<dbReference type="InterPro" id="IPR044016">
    <property type="entry name" value="Big_13"/>
</dbReference>
<dbReference type="Pfam" id="PF19077">
    <property type="entry name" value="Big_13"/>
    <property type="match status" value="1"/>
</dbReference>
<feature type="domain" description="Bacterial Ig-like" evidence="1">
    <location>
        <begin position="29"/>
        <end position="122"/>
    </location>
</feature>
<protein>
    <recommendedName>
        <fullName evidence="1">Bacterial Ig-like domain-containing protein</fullName>
    </recommendedName>
</protein>
<comment type="caution">
    <text evidence="2">The sequence shown here is derived from an EMBL/GenBank/DDBJ whole genome shotgun (WGS) entry which is preliminary data.</text>
</comment>
<reference evidence="3" key="1">
    <citation type="submission" date="2016-09" db="EMBL/GenBank/DDBJ databases">
        <title>Genome Sequence of Bathymodiolus thermophilus sulfur-oxidizing gill endosymbiont.</title>
        <authorList>
            <person name="Ponnudurai R."/>
            <person name="Kleiner M."/>
            <person name="Sayavedra L."/>
            <person name="Thuermer A."/>
            <person name="Felbeck H."/>
            <person name="Schlueter R."/>
            <person name="Schweder T."/>
            <person name="Markert S."/>
        </authorList>
    </citation>
    <scope>NUCLEOTIDE SEQUENCE [LARGE SCALE GENOMIC DNA]</scope>
    <source>
        <strain evidence="3">BAT/CrabSpa'14</strain>
    </source>
</reference>
<organism evidence="2 3">
    <name type="scientific">Bathymodiolus thermophilus thioautotrophic gill symbiont</name>
    <dbReference type="NCBI Taxonomy" id="2360"/>
    <lineage>
        <taxon>Bacteria</taxon>
        <taxon>Pseudomonadati</taxon>
        <taxon>Pseudomonadota</taxon>
        <taxon>Gammaproteobacteria</taxon>
        <taxon>sulfur-oxidizing symbionts</taxon>
    </lineage>
</organism>
<evidence type="ECO:0000259" key="1">
    <source>
        <dbReference type="Pfam" id="PF19077"/>
    </source>
</evidence>
<feature type="non-terminal residue" evidence="2">
    <location>
        <position position="504"/>
    </location>
</feature>
<feature type="non-terminal residue" evidence="2">
    <location>
        <position position="1"/>
    </location>
</feature>
<dbReference type="EMBL" id="MIQH01000552">
    <property type="protein sequence ID" value="OJA03506.1"/>
    <property type="molecule type" value="Genomic_DNA"/>
</dbReference>
<dbReference type="AlphaFoldDB" id="A0A1J8Q281"/>
<name>A0A1J8Q281_9GAMM</name>
<dbReference type="InterPro" id="IPR013783">
    <property type="entry name" value="Ig-like_fold"/>
</dbReference>
<sequence length="504" mass="51235">YTVDIAGNISTASTGAVTIDTTNPSAPIGLSLADSSNTGSNDDNITSQTSALTLSGTAEANATVELFNGATSLGTVTADNSGNFSKDVDLSADTTHNITAKATDTAGNTSDASAVLAITVDTVAPTMTTNTTGQIASSSDLVAIFSETITKGTGNIVIKESGDDTVFETLSILGNNITIGGTDNRTLTVNPSKELESNKSYYIEIAAGVLTDVAGNDFAGINNATDWTFSAASLSTTVVWSGTDVDATDSYINANELAAATITGKVTNQSNASDVSIAEIKFISGNGGAQHIVGDALKNAISIDTDGNWTLVNDASWTSALDSDKAYIVQVTLSGTLLGNAMSGLSQASIVTIDDTITSTLAGTHTVTISNDAGILDNDRITNDSAVKVSLTLENALTLANDETLQVSADGTNWVATTNTDTNTNTAWATADDAVTLATGANTLTARVIDTAGNVTALTLSDNDYTLDTVGSSATLNTTVATKNTGNISVQSSETGTAYLVHSS</sequence>
<dbReference type="Gene3D" id="2.60.40.10">
    <property type="entry name" value="Immunoglobulins"/>
    <property type="match status" value="2"/>
</dbReference>
<gene>
    <name evidence="2" type="ORF">BGC33_04310</name>
</gene>
<dbReference type="Proteomes" id="UP000182798">
    <property type="component" value="Unassembled WGS sequence"/>
</dbReference>
<accession>A0A1J8Q281</accession>
<evidence type="ECO:0000313" key="2">
    <source>
        <dbReference type="EMBL" id="OJA03506.1"/>
    </source>
</evidence>
<evidence type="ECO:0000313" key="3">
    <source>
        <dbReference type="Proteomes" id="UP000182798"/>
    </source>
</evidence>
<dbReference type="RefSeq" id="WP_198934569.1">
    <property type="nucleotide sequence ID" value="NZ_MIQH01000552.1"/>
</dbReference>